<evidence type="ECO:0008006" key="4">
    <source>
        <dbReference type="Google" id="ProtNLM"/>
    </source>
</evidence>
<dbReference type="OrthoDB" id="7054664at2"/>
<feature type="chain" id="PRO_5007846736" description="SH3 domain-containing protein" evidence="1">
    <location>
        <begin position="21"/>
        <end position="241"/>
    </location>
</feature>
<dbReference type="Gene3D" id="2.30.30.40">
    <property type="entry name" value="SH3 Domains"/>
    <property type="match status" value="1"/>
</dbReference>
<dbReference type="Proteomes" id="UP000076630">
    <property type="component" value="Unassembled WGS sequence"/>
</dbReference>
<evidence type="ECO:0000313" key="3">
    <source>
        <dbReference type="Proteomes" id="UP000076630"/>
    </source>
</evidence>
<evidence type="ECO:0000313" key="2">
    <source>
        <dbReference type="EMBL" id="KZE75023.1"/>
    </source>
</evidence>
<organism evidence="2 3">
    <name type="scientific">Myroides marinus</name>
    <dbReference type="NCBI Taxonomy" id="703342"/>
    <lineage>
        <taxon>Bacteria</taxon>
        <taxon>Pseudomonadati</taxon>
        <taxon>Bacteroidota</taxon>
        <taxon>Flavobacteriia</taxon>
        <taxon>Flavobacteriales</taxon>
        <taxon>Flavobacteriaceae</taxon>
        <taxon>Myroides</taxon>
    </lineage>
</organism>
<evidence type="ECO:0000256" key="1">
    <source>
        <dbReference type="SAM" id="SignalP"/>
    </source>
</evidence>
<accession>A0A163VKN3</accession>
<keyword evidence="1" id="KW-0732">Signal</keyword>
<sequence>MNKLLVLTIGLLLGSNVAFAQLFAVVDTRGSVDIRREADGKSGVIRQLSSGDIVYIAKDSYDKNAEWQNVSLSDEKIGPGGYIQTSKLKELSSFEKVSLNKQSYSNLIFEGNGIRTEMNIEEVNFEENRTNFVPQYKGANDTYSIIAYKDKEAFGIEGLHKLRNYSSIVVNKHGHAIELPVTSYENMFSPNQGLRSHCTFDRENNVVYIFTTNGDAAGTYTVAWIIKNDEYFGRFITRKPL</sequence>
<name>A0A163VKN3_9FLAO</name>
<dbReference type="EMBL" id="LQNU01000087">
    <property type="protein sequence ID" value="KZE75023.1"/>
    <property type="molecule type" value="Genomic_DNA"/>
</dbReference>
<gene>
    <name evidence="2" type="ORF">AV926_17480</name>
</gene>
<protein>
    <recommendedName>
        <fullName evidence="4">SH3 domain-containing protein</fullName>
    </recommendedName>
</protein>
<reference evidence="2 3" key="1">
    <citation type="submission" date="2016-01" db="EMBL/GenBank/DDBJ databases">
        <title>Whole genome sequencing of Myroides marinus L41.</title>
        <authorList>
            <person name="Hong K.W."/>
        </authorList>
    </citation>
    <scope>NUCLEOTIDE SEQUENCE [LARGE SCALE GENOMIC DNA]</scope>
    <source>
        <strain evidence="2 3">L41</strain>
    </source>
</reference>
<keyword evidence="3" id="KW-1185">Reference proteome</keyword>
<feature type="signal peptide" evidence="1">
    <location>
        <begin position="1"/>
        <end position="20"/>
    </location>
</feature>
<dbReference type="AlphaFoldDB" id="A0A163VKN3"/>
<proteinExistence type="predicted"/>
<dbReference type="RefSeq" id="WP_038985853.1">
    <property type="nucleotide sequence ID" value="NZ_JWJO01000017.1"/>
</dbReference>
<comment type="caution">
    <text evidence="2">The sequence shown here is derived from an EMBL/GenBank/DDBJ whole genome shotgun (WGS) entry which is preliminary data.</text>
</comment>